<evidence type="ECO:0000256" key="1">
    <source>
        <dbReference type="SAM" id="MobiDB-lite"/>
    </source>
</evidence>
<organism evidence="2 3">
    <name type="scientific">Schizophyllum amplum</name>
    <dbReference type="NCBI Taxonomy" id="97359"/>
    <lineage>
        <taxon>Eukaryota</taxon>
        <taxon>Fungi</taxon>
        <taxon>Dikarya</taxon>
        <taxon>Basidiomycota</taxon>
        <taxon>Agaricomycotina</taxon>
        <taxon>Agaricomycetes</taxon>
        <taxon>Agaricomycetidae</taxon>
        <taxon>Agaricales</taxon>
        <taxon>Schizophyllaceae</taxon>
        <taxon>Schizophyllum</taxon>
    </lineage>
</organism>
<accession>A0A550CKB3</accession>
<protein>
    <submittedName>
        <fullName evidence="2">Uncharacterized protein</fullName>
    </submittedName>
</protein>
<proteinExistence type="predicted"/>
<feature type="region of interest" description="Disordered" evidence="1">
    <location>
        <begin position="1"/>
        <end position="157"/>
    </location>
</feature>
<comment type="caution">
    <text evidence="2">The sequence shown here is derived from an EMBL/GenBank/DDBJ whole genome shotgun (WGS) entry which is preliminary data.</text>
</comment>
<reference evidence="2 3" key="1">
    <citation type="journal article" date="2019" name="New Phytol.">
        <title>Comparative genomics reveals unique wood-decay strategies and fruiting body development in the Schizophyllaceae.</title>
        <authorList>
            <person name="Almasi E."/>
            <person name="Sahu N."/>
            <person name="Krizsan K."/>
            <person name="Balint B."/>
            <person name="Kovacs G.M."/>
            <person name="Kiss B."/>
            <person name="Cseklye J."/>
            <person name="Drula E."/>
            <person name="Henrissat B."/>
            <person name="Nagy I."/>
            <person name="Chovatia M."/>
            <person name="Adam C."/>
            <person name="LaButti K."/>
            <person name="Lipzen A."/>
            <person name="Riley R."/>
            <person name="Grigoriev I.V."/>
            <person name="Nagy L.G."/>
        </authorList>
    </citation>
    <scope>NUCLEOTIDE SEQUENCE [LARGE SCALE GENOMIC DNA]</scope>
    <source>
        <strain evidence="2 3">NL-1724</strain>
    </source>
</reference>
<gene>
    <name evidence="2" type="ORF">BD626DRAFT_535739</name>
</gene>
<keyword evidence="3" id="KW-1185">Reference proteome</keyword>
<name>A0A550CKB3_9AGAR</name>
<feature type="compositionally biased region" description="Basic and acidic residues" evidence="1">
    <location>
        <begin position="61"/>
        <end position="75"/>
    </location>
</feature>
<feature type="compositionally biased region" description="Basic residues" evidence="1">
    <location>
        <begin position="115"/>
        <end position="125"/>
    </location>
</feature>
<dbReference type="AlphaFoldDB" id="A0A550CKB3"/>
<feature type="compositionally biased region" description="Basic and acidic residues" evidence="1">
    <location>
        <begin position="19"/>
        <end position="29"/>
    </location>
</feature>
<dbReference type="EMBL" id="VDMD01000005">
    <property type="protein sequence ID" value="TRM65245.1"/>
    <property type="molecule type" value="Genomic_DNA"/>
</dbReference>
<feature type="compositionally biased region" description="Acidic residues" evidence="1">
    <location>
        <begin position="136"/>
        <end position="150"/>
    </location>
</feature>
<sequence length="157" mass="17003">MSDKPRRTSRTMTPSAKKVLSDNSERDAQDSDAEDSVPVVKPSGRKEPHTKSVAPRSKASSGKDTKSPASSERRSVPPKISHSARSVTPVQASDEGGSPPPVISPEKPTGDIRSATKKSNAKRIVKRSDVTKFYDDEAEEEDDGEGEDNSSYEFFPV</sequence>
<dbReference type="Proteomes" id="UP000320762">
    <property type="component" value="Unassembled WGS sequence"/>
</dbReference>
<evidence type="ECO:0000313" key="2">
    <source>
        <dbReference type="EMBL" id="TRM65245.1"/>
    </source>
</evidence>
<feature type="compositionally biased region" description="Basic and acidic residues" evidence="1">
    <location>
        <begin position="126"/>
        <end position="135"/>
    </location>
</feature>
<evidence type="ECO:0000313" key="3">
    <source>
        <dbReference type="Proteomes" id="UP000320762"/>
    </source>
</evidence>